<dbReference type="STRING" id="1477437.SAMN05444682_114136"/>
<accession>A0A1I3UFK2</accession>
<name>A0A1I3UFK2_9SPHI</name>
<organism evidence="1 2">
    <name type="scientific">Parapedobacter indicus</name>
    <dbReference type="NCBI Taxonomy" id="1477437"/>
    <lineage>
        <taxon>Bacteria</taxon>
        <taxon>Pseudomonadati</taxon>
        <taxon>Bacteroidota</taxon>
        <taxon>Sphingobacteriia</taxon>
        <taxon>Sphingobacteriales</taxon>
        <taxon>Sphingobacteriaceae</taxon>
        <taxon>Parapedobacter</taxon>
    </lineage>
</organism>
<dbReference type="Proteomes" id="UP000198670">
    <property type="component" value="Unassembled WGS sequence"/>
</dbReference>
<reference evidence="1 2" key="1">
    <citation type="submission" date="2016-10" db="EMBL/GenBank/DDBJ databases">
        <authorList>
            <person name="de Groot N.N."/>
        </authorList>
    </citation>
    <scope>NUCLEOTIDE SEQUENCE [LARGE SCALE GENOMIC DNA]</scope>
    <source>
        <strain evidence="1 2">RK1</strain>
    </source>
</reference>
<dbReference type="AlphaFoldDB" id="A0A1I3UFK2"/>
<gene>
    <name evidence="1" type="ORF">SAMN05444682_114136</name>
</gene>
<evidence type="ECO:0000313" key="1">
    <source>
        <dbReference type="EMBL" id="SFJ81810.1"/>
    </source>
</evidence>
<evidence type="ECO:0000313" key="2">
    <source>
        <dbReference type="Proteomes" id="UP000198670"/>
    </source>
</evidence>
<protein>
    <submittedName>
        <fullName evidence="1">Uncharacterized protein</fullName>
    </submittedName>
</protein>
<dbReference type="EMBL" id="FOQO01000014">
    <property type="protein sequence ID" value="SFJ81810.1"/>
    <property type="molecule type" value="Genomic_DNA"/>
</dbReference>
<keyword evidence="2" id="KW-1185">Reference proteome</keyword>
<sequence>MAELGDELLIKRIKANDQKALELLFEKYYFPYATLRNHSSSAPIYPKKLCLTYS</sequence>
<proteinExistence type="predicted"/>